<evidence type="ECO:0000256" key="9">
    <source>
        <dbReference type="ARBA" id="ARBA00023264"/>
    </source>
</evidence>
<evidence type="ECO:0000256" key="12">
    <source>
        <dbReference type="PIRSR" id="PIRSR000112-3"/>
    </source>
</evidence>
<evidence type="ECO:0000256" key="6">
    <source>
        <dbReference type="ARBA" id="ARBA00023027"/>
    </source>
</evidence>
<evidence type="ECO:0000256" key="5">
    <source>
        <dbReference type="ARBA" id="ARBA00023002"/>
    </source>
</evidence>
<feature type="binding site" evidence="10">
    <location>
        <position position="247"/>
    </location>
    <ligand>
        <name>glycerol</name>
        <dbReference type="ChEBI" id="CHEBI:17754"/>
    </ligand>
</feature>
<accession>A0A1N6XPI2</accession>
<organism evidence="14 15">
    <name type="scientific">Domibacillus enclensis</name>
    <dbReference type="NCBI Taxonomy" id="1017273"/>
    <lineage>
        <taxon>Bacteria</taxon>
        <taxon>Bacillati</taxon>
        <taxon>Bacillota</taxon>
        <taxon>Bacilli</taxon>
        <taxon>Bacillales</taxon>
        <taxon>Bacillaceae</taxon>
        <taxon>Domibacillus</taxon>
    </lineage>
</organism>
<evidence type="ECO:0000313" key="13">
    <source>
        <dbReference type="EMBL" id="OXS77395.1"/>
    </source>
</evidence>
<evidence type="ECO:0000313" key="14">
    <source>
        <dbReference type="EMBL" id="SIR04258.1"/>
    </source>
</evidence>
<dbReference type="OrthoDB" id="9763580at2"/>
<feature type="binding site" evidence="11">
    <location>
        <position position="121"/>
    </location>
    <ligand>
        <name>glycerol</name>
        <dbReference type="ChEBI" id="CHEBI:17754"/>
    </ligand>
</feature>
<keyword evidence="10" id="KW-0862">Zinc</keyword>
<keyword evidence="9" id="KW-1208">Phospholipid metabolism</keyword>
<dbReference type="Proteomes" id="UP000186385">
    <property type="component" value="Unassembled WGS sequence"/>
</dbReference>
<feature type="binding site" evidence="12">
    <location>
        <position position="125"/>
    </location>
    <ligand>
        <name>NAD(+)</name>
        <dbReference type="ChEBI" id="CHEBI:57540"/>
    </ligand>
</feature>
<evidence type="ECO:0000256" key="7">
    <source>
        <dbReference type="ARBA" id="ARBA00023098"/>
    </source>
</evidence>
<feature type="binding site" evidence="10">
    <location>
        <position position="263"/>
    </location>
    <ligand>
        <name>glycerol</name>
        <dbReference type="ChEBI" id="CHEBI:17754"/>
    </ligand>
</feature>
<dbReference type="EMBL" id="MWSK01000005">
    <property type="protein sequence ID" value="OXS77395.1"/>
    <property type="molecule type" value="Genomic_DNA"/>
</dbReference>
<evidence type="ECO:0000313" key="16">
    <source>
        <dbReference type="Proteomes" id="UP000215545"/>
    </source>
</evidence>
<feature type="binding site" evidence="12">
    <location>
        <begin position="94"/>
        <end position="98"/>
    </location>
    <ligand>
        <name>NAD(+)</name>
        <dbReference type="ChEBI" id="CHEBI:57540"/>
    </ligand>
</feature>
<proteinExistence type="predicted"/>
<dbReference type="SUPFAM" id="SSF56796">
    <property type="entry name" value="Dehydroquinate synthase-like"/>
    <property type="match status" value="1"/>
</dbReference>
<dbReference type="CDD" id="cd08174">
    <property type="entry name" value="G1PDH-like"/>
    <property type="match status" value="1"/>
</dbReference>
<evidence type="ECO:0000313" key="15">
    <source>
        <dbReference type="Proteomes" id="UP000186385"/>
    </source>
</evidence>
<evidence type="ECO:0000256" key="1">
    <source>
        <dbReference type="ARBA" id="ARBA00022490"/>
    </source>
</evidence>
<keyword evidence="3 10" id="KW-0479">Metal-binding</keyword>
<dbReference type="InterPro" id="IPR032837">
    <property type="entry name" value="G1PDH"/>
</dbReference>
<keyword evidence="16" id="KW-1185">Reference proteome</keyword>
<comment type="cofactor">
    <cofactor evidence="10">
        <name>Zn(2+)</name>
        <dbReference type="ChEBI" id="CHEBI:29105"/>
    </cofactor>
    <text evidence="10">Binds 1 zinc ion per subunit.</text>
</comment>
<keyword evidence="2" id="KW-0444">Lipid biosynthesis</keyword>
<evidence type="ECO:0000256" key="11">
    <source>
        <dbReference type="PIRSR" id="PIRSR000112-2"/>
    </source>
</evidence>
<gene>
    <name evidence="13" type="ORF">B1B05_11160</name>
    <name evidence="14" type="ORF">SAMN05443094_10516</name>
</gene>
<protein>
    <submittedName>
        <fullName evidence="13">Glycerol dehydrogenase</fullName>
    </submittedName>
    <submittedName>
        <fullName evidence="14">Glycerol-1-phosphate dehydrogenase [NAD(P)+]</fullName>
    </submittedName>
</protein>
<dbReference type="STRING" id="1017273.SAMN05443094_10516"/>
<feature type="binding site" evidence="10">
    <location>
        <position position="168"/>
    </location>
    <ligand>
        <name>glycerol</name>
        <dbReference type="ChEBI" id="CHEBI:17754"/>
    </ligand>
</feature>
<dbReference type="GO" id="GO:0046872">
    <property type="term" value="F:metal ion binding"/>
    <property type="evidence" value="ECO:0007669"/>
    <property type="project" value="UniProtKB-KW"/>
</dbReference>
<dbReference type="GO" id="GO:0016614">
    <property type="term" value="F:oxidoreductase activity, acting on CH-OH group of donors"/>
    <property type="evidence" value="ECO:0007669"/>
    <property type="project" value="InterPro"/>
</dbReference>
<dbReference type="Pfam" id="PF13685">
    <property type="entry name" value="Fe-ADH_2"/>
    <property type="match status" value="1"/>
</dbReference>
<evidence type="ECO:0000256" key="2">
    <source>
        <dbReference type="ARBA" id="ARBA00022516"/>
    </source>
</evidence>
<dbReference type="EMBL" id="FTLX01000005">
    <property type="protein sequence ID" value="SIR04258.1"/>
    <property type="molecule type" value="Genomic_DNA"/>
</dbReference>
<keyword evidence="8" id="KW-0594">Phospholipid biosynthesis</keyword>
<dbReference type="InterPro" id="IPR016205">
    <property type="entry name" value="Glycerol_DH"/>
</dbReference>
<reference evidence="16" key="2">
    <citation type="submission" date="2017-03" db="EMBL/GenBank/DDBJ databases">
        <title>Bacillus sp. V-88(T) DSM27956, whole genome shotgun sequencing project.</title>
        <authorList>
            <person name="Dastager S.G."/>
            <person name="Neurgaonkar P.S."/>
            <person name="Dharne M.S."/>
        </authorList>
    </citation>
    <scope>NUCLEOTIDE SEQUENCE [LARGE SCALE GENOMIC DNA]</scope>
    <source>
        <strain evidence="16">DSM 25145</strain>
    </source>
</reference>
<name>A0A1N6XPI2_9BACI</name>
<dbReference type="GO" id="GO:0008654">
    <property type="term" value="P:phospholipid biosynthetic process"/>
    <property type="evidence" value="ECO:0007669"/>
    <property type="project" value="UniProtKB-KW"/>
</dbReference>
<evidence type="ECO:0000256" key="10">
    <source>
        <dbReference type="PIRSR" id="PIRSR000112-1"/>
    </source>
</evidence>
<dbReference type="Proteomes" id="UP000215545">
    <property type="component" value="Unassembled WGS sequence"/>
</dbReference>
<evidence type="ECO:0000256" key="4">
    <source>
        <dbReference type="ARBA" id="ARBA00022857"/>
    </source>
</evidence>
<keyword evidence="4" id="KW-0521">NADP</keyword>
<keyword evidence="6 12" id="KW-0520">NAD</keyword>
<keyword evidence="1" id="KW-0963">Cytoplasm</keyword>
<reference evidence="13" key="3">
    <citation type="submission" date="2017-03" db="EMBL/GenBank/DDBJ databases">
        <authorList>
            <person name="Dastager S.G."/>
            <person name="Neurgaonkar P.S."/>
            <person name="Dharne M.S."/>
        </authorList>
    </citation>
    <scope>NUCLEOTIDE SEQUENCE</scope>
    <source>
        <strain evidence="13">DSM 25145</strain>
    </source>
</reference>
<dbReference type="PANTHER" id="PTHR43616:SF5">
    <property type="entry name" value="GLYCEROL DEHYDROGENASE 1"/>
    <property type="match status" value="1"/>
</dbReference>
<dbReference type="PANTHER" id="PTHR43616">
    <property type="entry name" value="GLYCEROL DEHYDROGENASE"/>
    <property type="match status" value="1"/>
</dbReference>
<evidence type="ECO:0000256" key="8">
    <source>
        <dbReference type="ARBA" id="ARBA00023209"/>
    </source>
</evidence>
<dbReference type="PIRSF" id="PIRSF000112">
    <property type="entry name" value="Glycerol_dehydrogenase"/>
    <property type="match status" value="1"/>
</dbReference>
<reference evidence="14 15" key="1">
    <citation type="submission" date="2017-01" db="EMBL/GenBank/DDBJ databases">
        <authorList>
            <person name="Mah S.A."/>
            <person name="Swanson W.J."/>
            <person name="Moy G.W."/>
            <person name="Vacquier V.D."/>
        </authorList>
    </citation>
    <scope>NUCLEOTIDE SEQUENCE [LARGE SCALE GENOMIC DNA]</scope>
    <source>
        <strain evidence="14 15">NIO-1016</strain>
    </source>
</reference>
<sequence>MNRAVTNISIPAIMDIGENVMEELGERLRQHGFSKVTVMWDGFVAESYGRRVAAALDGCSIQTMLLDGSSDIHDITERAFGIPASDVLVGMGGGAVIDVAKYTAFLRKIPMISIPTSASNDGFASSGCSLKINGKKTSVPAKIPYGIVAELGILQKAPASFIFAGIGDLMSNITALYDWQFEQQRGVSEVNAFAEMLSKKAVNSFIRTPMTDIHAPILLKELISSMTMSGIATEISGSSAPISGAEHLISHALDQWAEKPQAHGIQVGVASYVMALVQEHRYERMRKVFTRTGFFDYVKTLGMEQADFEMAIDRAPEIKPNRYTYLHEERYRMKAKHVLQSDPVLQTIFL</sequence>
<dbReference type="RefSeq" id="WP_045849188.1">
    <property type="nucleotide sequence ID" value="NZ_FTLX01000005.1"/>
</dbReference>
<keyword evidence="5" id="KW-0560">Oxidoreductase</keyword>
<dbReference type="Gene3D" id="3.40.50.1970">
    <property type="match status" value="1"/>
</dbReference>
<dbReference type="Gene3D" id="1.20.1090.10">
    <property type="entry name" value="Dehydroquinate synthase-like - alpha domain"/>
    <property type="match status" value="1"/>
</dbReference>
<feature type="binding site" evidence="12">
    <location>
        <begin position="116"/>
        <end position="119"/>
    </location>
    <ligand>
        <name>NAD(+)</name>
        <dbReference type="ChEBI" id="CHEBI:57540"/>
    </ligand>
</feature>
<dbReference type="AlphaFoldDB" id="A0A1N6XPI2"/>
<evidence type="ECO:0000256" key="3">
    <source>
        <dbReference type="ARBA" id="ARBA00022723"/>
    </source>
</evidence>
<keyword evidence="7" id="KW-0443">Lipid metabolism</keyword>